<protein>
    <submittedName>
        <fullName evidence="2">Uncharacterized protein</fullName>
    </submittedName>
</protein>
<reference evidence="2" key="2">
    <citation type="journal article" date="2015" name="Fish Shellfish Immunol.">
        <title>Early steps in the European eel (Anguilla anguilla)-Vibrio vulnificus interaction in the gills: Role of the RtxA13 toxin.</title>
        <authorList>
            <person name="Callol A."/>
            <person name="Pajuelo D."/>
            <person name="Ebbesson L."/>
            <person name="Teles M."/>
            <person name="MacKenzie S."/>
            <person name="Amaro C."/>
        </authorList>
    </citation>
    <scope>NUCLEOTIDE SEQUENCE</scope>
</reference>
<dbReference type="EMBL" id="GBXM01017725">
    <property type="protein sequence ID" value="JAH90852.1"/>
    <property type="molecule type" value="Transcribed_RNA"/>
</dbReference>
<sequence length="53" mass="5859">MSASPIGSEYRGRIPACRCHSLFTFRCPVCGKPGRGEPRRSCSFCSARTRKPP</sequence>
<evidence type="ECO:0000313" key="2">
    <source>
        <dbReference type="EMBL" id="JAH90852.1"/>
    </source>
</evidence>
<accession>A0A0E9WKH7</accession>
<name>A0A0E9WKH7_ANGAN</name>
<reference evidence="2" key="1">
    <citation type="submission" date="2014-11" db="EMBL/GenBank/DDBJ databases">
        <authorList>
            <person name="Amaro Gonzalez C."/>
        </authorList>
    </citation>
    <scope>NUCLEOTIDE SEQUENCE</scope>
</reference>
<feature type="region of interest" description="Disordered" evidence="1">
    <location>
        <begin position="34"/>
        <end position="53"/>
    </location>
</feature>
<evidence type="ECO:0000256" key="1">
    <source>
        <dbReference type="SAM" id="MobiDB-lite"/>
    </source>
</evidence>
<organism evidence="2">
    <name type="scientific">Anguilla anguilla</name>
    <name type="common">European freshwater eel</name>
    <name type="synonym">Muraena anguilla</name>
    <dbReference type="NCBI Taxonomy" id="7936"/>
    <lineage>
        <taxon>Eukaryota</taxon>
        <taxon>Metazoa</taxon>
        <taxon>Chordata</taxon>
        <taxon>Craniata</taxon>
        <taxon>Vertebrata</taxon>
        <taxon>Euteleostomi</taxon>
        <taxon>Actinopterygii</taxon>
        <taxon>Neopterygii</taxon>
        <taxon>Teleostei</taxon>
        <taxon>Anguilliformes</taxon>
        <taxon>Anguillidae</taxon>
        <taxon>Anguilla</taxon>
    </lineage>
</organism>
<dbReference type="AlphaFoldDB" id="A0A0E9WKH7"/>
<proteinExistence type="predicted"/>